<dbReference type="RefSeq" id="WP_079729176.1">
    <property type="nucleotide sequence ID" value="NZ_FVZE01000001.1"/>
</dbReference>
<dbReference type="GO" id="GO:0016787">
    <property type="term" value="F:hydrolase activity"/>
    <property type="evidence" value="ECO:0007669"/>
    <property type="project" value="UniProtKB-KW"/>
</dbReference>
<organism evidence="2 3">
    <name type="scientific">Novosphingobium mathurense</name>
    <dbReference type="NCBI Taxonomy" id="428990"/>
    <lineage>
        <taxon>Bacteria</taxon>
        <taxon>Pseudomonadati</taxon>
        <taxon>Pseudomonadota</taxon>
        <taxon>Alphaproteobacteria</taxon>
        <taxon>Sphingomonadales</taxon>
        <taxon>Sphingomonadaceae</taxon>
        <taxon>Novosphingobium</taxon>
    </lineage>
</organism>
<dbReference type="Gene3D" id="1.10.10.2520">
    <property type="entry name" value="Cell wall hydrolase SleB, domain 1"/>
    <property type="match status" value="1"/>
</dbReference>
<dbReference type="AlphaFoldDB" id="A0A1U6GRR2"/>
<protein>
    <submittedName>
        <fullName evidence="2">Cell Wall Hydrolase</fullName>
    </submittedName>
</protein>
<gene>
    <name evidence="2" type="ORF">SAMN06295987_101138</name>
</gene>
<reference evidence="3" key="1">
    <citation type="submission" date="2017-02" db="EMBL/GenBank/DDBJ databases">
        <authorList>
            <person name="Varghese N."/>
            <person name="Submissions S."/>
        </authorList>
    </citation>
    <scope>NUCLEOTIDE SEQUENCE [LARGE SCALE GENOMIC DNA]</scope>
    <source>
        <strain evidence="3">SM117</strain>
    </source>
</reference>
<dbReference type="InterPro" id="IPR042047">
    <property type="entry name" value="SleB_dom1"/>
</dbReference>
<accession>A0A1U6GRR2</accession>
<keyword evidence="2" id="KW-0378">Hydrolase</keyword>
<dbReference type="InterPro" id="IPR011105">
    <property type="entry name" value="Cell_wall_hydrolase_SleB"/>
</dbReference>
<dbReference type="STRING" id="428990.SAMN06295987_101138"/>
<dbReference type="Pfam" id="PF07486">
    <property type="entry name" value="Hydrolase_2"/>
    <property type="match status" value="1"/>
</dbReference>
<name>A0A1U6GRR2_9SPHN</name>
<evidence type="ECO:0000313" key="2">
    <source>
        <dbReference type="EMBL" id="SLJ86212.1"/>
    </source>
</evidence>
<dbReference type="EMBL" id="FVZE01000001">
    <property type="protein sequence ID" value="SLJ86212.1"/>
    <property type="molecule type" value="Genomic_DNA"/>
</dbReference>
<evidence type="ECO:0000313" key="3">
    <source>
        <dbReference type="Proteomes" id="UP000190989"/>
    </source>
</evidence>
<evidence type="ECO:0000259" key="1">
    <source>
        <dbReference type="Pfam" id="PF07486"/>
    </source>
</evidence>
<dbReference type="Proteomes" id="UP000190989">
    <property type="component" value="Unassembled WGS sequence"/>
</dbReference>
<proteinExistence type="predicted"/>
<feature type="domain" description="Cell wall hydrolase SleB" evidence="1">
    <location>
        <begin position="171"/>
        <end position="279"/>
    </location>
</feature>
<keyword evidence="3" id="KW-1185">Reference proteome</keyword>
<sequence length="398" mass="42392">MHADAATERNRLTEPPALIALIGESEAPPRDFAARFERGRRNRHAHRAHLQRRWAAGFAGLAAIALPAFASPGNWGRFSIADASAEAQTLEPMPFERAGSSFPGSAFYYLEQETAPLQTGEGVHSDAGDAAAAASGTRPLARPLNIHASGVDRTRALQCMTAAIYYEAASEAEAGQRAVAQVVLNRVAHPAYPGTVCGVVYEGSERASGCQFSFTCDGSLARKPSRYFWDRAMQVARAALSGYVYAPVGLATHYHTVQVHPYWAASLDYLGTIGAHRFYSFHGAAGRPGAFRFAYLGGEPVAAPHRRDTVALAAAAADTLDPVAIQRQFAAQDASFTAAASPADTPAPPTRAAPVPLYSDAIRERGGDALYRAQKLPETGDIKPQYANSGRWIAQPGS</sequence>